<accession>A0AAE3E7B8</accession>
<organism evidence="9 10">
    <name type="scientific">Anthropogastromicrobium aceti</name>
    <dbReference type="NCBI Taxonomy" id="2981768"/>
    <lineage>
        <taxon>Bacteria</taxon>
        <taxon>Bacillati</taxon>
        <taxon>Bacillota</taxon>
        <taxon>Clostridia</taxon>
        <taxon>Lachnospirales</taxon>
        <taxon>Lachnospiraceae</taxon>
        <taxon>Anthropogastromicrobium</taxon>
    </lineage>
</organism>
<dbReference type="GO" id="GO:0046872">
    <property type="term" value="F:metal ion binding"/>
    <property type="evidence" value="ECO:0007669"/>
    <property type="project" value="UniProtKB-UniRule"/>
</dbReference>
<dbReference type="InterPro" id="IPR051464">
    <property type="entry name" value="Peptidase_M42_aminopept"/>
</dbReference>
<evidence type="ECO:0000256" key="8">
    <source>
        <dbReference type="PIRSR" id="PIRSR001123-2"/>
    </source>
</evidence>
<feature type="binding site" evidence="8">
    <location>
        <position position="169"/>
    </location>
    <ligand>
        <name>Zn(2+)</name>
        <dbReference type="ChEBI" id="CHEBI:29105"/>
        <label>1</label>
    </ligand>
</feature>
<dbReference type="PIRSF" id="PIRSF001123">
    <property type="entry name" value="PepA_GA"/>
    <property type="match status" value="1"/>
</dbReference>
<feature type="binding site" evidence="8">
    <location>
        <position position="169"/>
    </location>
    <ligand>
        <name>Zn(2+)</name>
        <dbReference type="ChEBI" id="CHEBI:29105"/>
        <label>2</label>
    </ligand>
</feature>
<keyword evidence="3" id="KW-0645">Protease</keyword>
<dbReference type="Pfam" id="PF05343">
    <property type="entry name" value="Peptidase_M42"/>
    <property type="match status" value="1"/>
</dbReference>
<dbReference type="RefSeq" id="WP_308732629.1">
    <property type="nucleotide sequence ID" value="NZ_JAJEQN010000083.1"/>
</dbReference>
<dbReference type="Gene3D" id="2.40.30.40">
    <property type="entry name" value="Peptidase M42, domain 2"/>
    <property type="match status" value="1"/>
</dbReference>
<feature type="active site" description="Proton acceptor" evidence="7">
    <location>
        <position position="200"/>
    </location>
</feature>
<evidence type="ECO:0000256" key="7">
    <source>
        <dbReference type="PIRSR" id="PIRSR001123-1"/>
    </source>
</evidence>
<dbReference type="InterPro" id="IPR008007">
    <property type="entry name" value="Peptidase_M42"/>
</dbReference>
<dbReference type="GO" id="GO:0006508">
    <property type="term" value="P:proteolysis"/>
    <property type="evidence" value="ECO:0007669"/>
    <property type="project" value="UniProtKB-KW"/>
</dbReference>
<dbReference type="PANTHER" id="PTHR32481">
    <property type="entry name" value="AMINOPEPTIDASE"/>
    <property type="match status" value="1"/>
</dbReference>
<feature type="binding site" evidence="8">
    <location>
        <position position="309"/>
    </location>
    <ligand>
        <name>Zn(2+)</name>
        <dbReference type="ChEBI" id="CHEBI:29105"/>
        <label>2</label>
    </ligand>
</feature>
<dbReference type="Gene3D" id="3.40.630.10">
    <property type="entry name" value="Zn peptidases"/>
    <property type="match status" value="1"/>
</dbReference>
<dbReference type="InterPro" id="IPR023367">
    <property type="entry name" value="Peptidase_M42_dom2"/>
</dbReference>
<comment type="caution">
    <text evidence="9">The sequence shown here is derived from an EMBL/GenBank/DDBJ whole genome shotgun (WGS) entry which is preliminary data.</text>
</comment>
<evidence type="ECO:0000256" key="5">
    <source>
        <dbReference type="ARBA" id="ARBA00022801"/>
    </source>
</evidence>
<proteinExistence type="inferred from homology"/>
<evidence type="ECO:0000313" key="9">
    <source>
        <dbReference type="EMBL" id="MCC2223156.1"/>
    </source>
</evidence>
<dbReference type="Proteomes" id="UP001198200">
    <property type="component" value="Unassembled WGS sequence"/>
</dbReference>
<keyword evidence="4 8" id="KW-0479">Metal-binding</keyword>
<sequence length="337" mass="37069">MRNEELLIRLTQTQGIAGYEKKVRELIEQEVRPYADELIVDPLGSLIAVKKGKGGPHSKKIMFAAHMDEIGFMVKKIEEDGRLLVCNVGWNWTASAYNTRVVFRNGIYGVVSSMKNIEDAHNDPNALFIDIGAKSKEDALKYVHVGSVCGYCGEYLPLANDLVCSKTFDDRVGCFQLIEALRENDGTYPNDIYYVFTVQEEVGCRGSKTTAAFIKPDIGIAVDVTPAHDYPCDLTGSNAIGKGIGIKVADPSVLCHEDVIAVMEQCCRHKDIPFQYEVIDKGGCDASSMNLSNFGVRAGGISVVTRYAHCSSSVISKEDAESGIRLCTAFSKYEFQF</sequence>
<comment type="similarity">
    <text evidence="1 6">Belongs to the peptidase M42 family.</text>
</comment>
<reference evidence="9 10" key="1">
    <citation type="submission" date="2021-10" db="EMBL/GenBank/DDBJ databases">
        <title>Anaerobic single-cell dispensing facilitates the cultivation of human gut bacteria.</title>
        <authorList>
            <person name="Afrizal A."/>
        </authorList>
    </citation>
    <scope>NUCLEOTIDE SEQUENCE [LARGE SCALE GENOMIC DNA]</scope>
    <source>
        <strain evidence="9 10">CLA-AA-H224</strain>
    </source>
</reference>
<keyword evidence="10" id="KW-1185">Reference proteome</keyword>
<evidence type="ECO:0000256" key="2">
    <source>
        <dbReference type="ARBA" id="ARBA00022438"/>
    </source>
</evidence>
<keyword evidence="5" id="KW-0378">Hydrolase</keyword>
<evidence type="ECO:0000256" key="4">
    <source>
        <dbReference type="ARBA" id="ARBA00022723"/>
    </source>
</evidence>
<name>A0AAE3E7B8_9FIRM</name>
<feature type="binding site" evidence="8">
    <location>
        <position position="223"/>
    </location>
    <ligand>
        <name>Zn(2+)</name>
        <dbReference type="ChEBI" id="CHEBI:29105"/>
        <label>1</label>
    </ligand>
</feature>
<evidence type="ECO:0000256" key="3">
    <source>
        <dbReference type="ARBA" id="ARBA00022670"/>
    </source>
</evidence>
<dbReference type="SUPFAM" id="SSF53187">
    <property type="entry name" value="Zn-dependent exopeptidases"/>
    <property type="match status" value="1"/>
</dbReference>
<gene>
    <name evidence="9" type="ORF">LKD48_16295</name>
</gene>
<keyword evidence="2" id="KW-0031">Aminopeptidase</keyword>
<evidence type="ECO:0000256" key="1">
    <source>
        <dbReference type="ARBA" id="ARBA00006272"/>
    </source>
</evidence>
<protein>
    <submittedName>
        <fullName evidence="9">M42 family peptidase</fullName>
    </submittedName>
</protein>
<evidence type="ECO:0000313" key="10">
    <source>
        <dbReference type="Proteomes" id="UP001198200"/>
    </source>
</evidence>
<dbReference type="EMBL" id="JAJEQN010000083">
    <property type="protein sequence ID" value="MCC2223156.1"/>
    <property type="molecule type" value="Genomic_DNA"/>
</dbReference>
<comment type="cofactor">
    <cofactor evidence="8">
        <name>a divalent metal cation</name>
        <dbReference type="ChEBI" id="CHEBI:60240"/>
    </cofactor>
    <text evidence="8">Binds 2 divalent metal cations per subunit.</text>
</comment>
<feature type="binding site" evidence="8">
    <location>
        <position position="201"/>
    </location>
    <ligand>
        <name>Zn(2+)</name>
        <dbReference type="ChEBI" id="CHEBI:29105"/>
        <label>2</label>
    </ligand>
</feature>
<feature type="binding site" evidence="8">
    <location>
        <position position="66"/>
    </location>
    <ligand>
        <name>Zn(2+)</name>
        <dbReference type="ChEBI" id="CHEBI:29105"/>
        <label>1</label>
    </ligand>
</feature>
<dbReference type="SUPFAM" id="SSF101821">
    <property type="entry name" value="Aminopeptidase/glucanase lid domain"/>
    <property type="match status" value="1"/>
</dbReference>
<dbReference type="PANTHER" id="PTHR32481:SF0">
    <property type="entry name" value="AMINOPEPTIDASE YPDE-RELATED"/>
    <property type="match status" value="1"/>
</dbReference>
<dbReference type="GO" id="GO:0004177">
    <property type="term" value="F:aminopeptidase activity"/>
    <property type="evidence" value="ECO:0007669"/>
    <property type="project" value="UniProtKB-UniRule"/>
</dbReference>
<dbReference type="AlphaFoldDB" id="A0AAE3E7B8"/>
<evidence type="ECO:0000256" key="6">
    <source>
        <dbReference type="PIRNR" id="PIRNR001123"/>
    </source>
</evidence>